<dbReference type="PRINTS" id="PR01437">
    <property type="entry name" value="NUOXDRDTASE4"/>
</dbReference>
<dbReference type="NCBIfam" id="NF009309">
    <property type="entry name" value="PRK12666.1"/>
    <property type="match status" value="1"/>
</dbReference>
<evidence type="ECO:0000259" key="11">
    <source>
        <dbReference type="Pfam" id="PF00361"/>
    </source>
</evidence>
<feature type="transmembrane region" description="Helical" evidence="10">
    <location>
        <begin position="462"/>
        <end position="481"/>
    </location>
</feature>
<evidence type="ECO:0000313" key="12">
    <source>
        <dbReference type="EMBL" id="PVH30799.1"/>
    </source>
</evidence>
<keyword evidence="4" id="KW-1003">Cell membrane</keyword>
<sequence>MEHWIVAPVVIPAVIGALIVMTMRYDVISQRVAGLASSIALVAVTVALLVSAASGNVESYELGSWQAPFGIVLVLDRLSALMVTVTAVLGLAVLAYAVATGWDQRGRNFHALYQFQLMGLFGAMLTGDIFNLFVFFEILLIASYGLMTHGGGRMRLRGGVQYVMYNLAGSTLFLFALGTLYAVFGSLNMADLAERAQQLPEGDMALMRVTAALLLLVFVLKGALLPMHFWLPNTYALAPAPVSALFAVMTKVGAYSVIRVYTLIFPDTLPGIDGLIRDVLLPASLITVAVGIIGILGGRTLARVVSFSVIGSMGTLFLAVSTFSEAGVAAALYYLIHSTLAAAALFLIVDQLRARRGHSALRDQAPMPGAGLLAAMFFVAAIAMAGLPPLSGFVGKLLMLKAFLAEDWWVWGFAVVLGTSLIALVGFSRAGSTLFWKPEDASAPAPEPYEAEAGAASPWGRAVLGMVLALIVALTVLSGPVTRYTMATSAQLFAPQSYILAVLGTPEARAARLAADAEAMAGHAADHGDDTEHGDDAGHEAEDHGPDHDAETPATTQEGH</sequence>
<evidence type="ECO:0000256" key="4">
    <source>
        <dbReference type="ARBA" id="ARBA00022475"/>
    </source>
</evidence>
<evidence type="ECO:0000256" key="1">
    <source>
        <dbReference type="ARBA" id="ARBA00002378"/>
    </source>
</evidence>
<evidence type="ECO:0000256" key="8">
    <source>
        <dbReference type="RuleBase" id="RU000320"/>
    </source>
</evidence>
<feature type="domain" description="NADH:quinone oxidoreductase/Mrp antiporter transmembrane" evidence="11">
    <location>
        <begin position="128"/>
        <end position="419"/>
    </location>
</feature>
<dbReference type="InterPro" id="IPR003918">
    <property type="entry name" value="NADH_UbQ_OxRdtase"/>
</dbReference>
<comment type="caution">
    <text evidence="12">The sequence shown here is derived from an EMBL/GenBank/DDBJ whole genome shotgun (WGS) entry which is preliminary data.</text>
</comment>
<evidence type="ECO:0000256" key="7">
    <source>
        <dbReference type="ARBA" id="ARBA00023136"/>
    </source>
</evidence>
<feature type="compositionally biased region" description="Basic and acidic residues" evidence="9">
    <location>
        <begin position="524"/>
        <end position="551"/>
    </location>
</feature>
<comment type="function">
    <text evidence="1">NDH-1 shuttles electrons from NADH, via FMN and iron-sulfur (Fe-S) centers, to quinones in the respiratory chain. The immediate electron acceptor for the enzyme in this species is believed to be ubiquinone. Couples the redox reaction to proton translocation (for every two electrons transferred, four hydrogen ions are translocated across the cytoplasmic membrane), and thus conserves the redox energy in a proton gradient.</text>
</comment>
<feature type="transmembrane region" description="Helical" evidence="10">
    <location>
        <begin position="370"/>
        <end position="388"/>
    </location>
</feature>
<keyword evidence="6 10" id="KW-1133">Transmembrane helix</keyword>
<dbReference type="RefSeq" id="WP_116556698.1">
    <property type="nucleotide sequence ID" value="NZ_QDKM01000001.1"/>
</dbReference>
<feature type="region of interest" description="Disordered" evidence="9">
    <location>
        <begin position="521"/>
        <end position="560"/>
    </location>
</feature>
<dbReference type="GO" id="GO:0008137">
    <property type="term" value="F:NADH dehydrogenase (ubiquinone) activity"/>
    <property type="evidence" value="ECO:0007669"/>
    <property type="project" value="InterPro"/>
</dbReference>
<dbReference type="PANTHER" id="PTHR42703:SF1">
    <property type="entry name" value="NA(+)_H(+) ANTIPORTER SUBUNIT D1"/>
    <property type="match status" value="1"/>
</dbReference>
<evidence type="ECO:0000256" key="2">
    <source>
        <dbReference type="ARBA" id="ARBA00004651"/>
    </source>
</evidence>
<evidence type="ECO:0000256" key="5">
    <source>
        <dbReference type="ARBA" id="ARBA00022692"/>
    </source>
</evidence>
<feature type="transmembrane region" description="Helical" evidence="10">
    <location>
        <begin position="162"/>
        <end position="184"/>
    </location>
</feature>
<proteinExistence type="inferred from homology"/>
<feature type="transmembrane region" description="Helical" evidence="10">
    <location>
        <begin position="32"/>
        <end position="53"/>
    </location>
</feature>
<keyword evidence="5 8" id="KW-0812">Transmembrane</keyword>
<reference evidence="12 13" key="1">
    <citation type="submission" date="2018-04" db="EMBL/GenBank/DDBJ databases">
        <title>Pararhodobacter oceanense sp. nov., isolated from marine intertidal sediment.</title>
        <authorList>
            <person name="Wang X.-L."/>
            <person name="Du Z.-J."/>
        </authorList>
    </citation>
    <scope>NUCLEOTIDE SEQUENCE [LARGE SCALE GENOMIC DNA]</scope>
    <source>
        <strain evidence="12 13">AM505</strain>
    </source>
</reference>
<dbReference type="EMBL" id="QDKM01000001">
    <property type="protein sequence ID" value="PVH30799.1"/>
    <property type="molecule type" value="Genomic_DNA"/>
</dbReference>
<protein>
    <submittedName>
        <fullName evidence="12">Monovalent cation/H+ antiporter subunit D</fullName>
    </submittedName>
</protein>
<feature type="transmembrane region" description="Helical" evidence="10">
    <location>
        <begin position="408"/>
        <end position="427"/>
    </location>
</feature>
<feature type="transmembrane region" description="Helical" evidence="10">
    <location>
        <begin position="279"/>
        <end position="297"/>
    </location>
</feature>
<dbReference type="GO" id="GO:0042773">
    <property type="term" value="P:ATP synthesis coupled electron transport"/>
    <property type="evidence" value="ECO:0007669"/>
    <property type="project" value="InterPro"/>
</dbReference>
<dbReference type="InterPro" id="IPR001750">
    <property type="entry name" value="ND/Mrp_TM"/>
</dbReference>
<comment type="subcellular location">
    <subcellularLocation>
        <location evidence="2">Cell membrane</location>
        <topology evidence="2">Multi-pass membrane protein</topology>
    </subcellularLocation>
    <subcellularLocation>
        <location evidence="8">Membrane</location>
        <topology evidence="8">Multi-pass membrane protein</topology>
    </subcellularLocation>
</comment>
<dbReference type="GO" id="GO:0005886">
    <property type="term" value="C:plasma membrane"/>
    <property type="evidence" value="ECO:0007669"/>
    <property type="project" value="UniProtKB-SubCell"/>
</dbReference>
<gene>
    <name evidence="12" type="ORF">DDE20_01655</name>
</gene>
<evidence type="ECO:0000256" key="10">
    <source>
        <dbReference type="SAM" id="Phobius"/>
    </source>
</evidence>
<evidence type="ECO:0000256" key="6">
    <source>
        <dbReference type="ARBA" id="ARBA00022989"/>
    </source>
</evidence>
<feature type="transmembrane region" description="Helical" evidence="10">
    <location>
        <begin position="78"/>
        <end position="99"/>
    </location>
</feature>
<feature type="transmembrane region" description="Helical" evidence="10">
    <location>
        <begin position="120"/>
        <end position="142"/>
    </location>
</feature>
<keyword evidence="13" id="KW-1185">Reference proteome</keyword>
<evidence type="ECO:0000256" key="3">
    <source>
        <dbReference type="ARBA" id="ARBA00005346"/>
    </source>
</evidence>
<keyword evidence="7 10" id="KW-0472">Membrane</keyword>
<dbReference type="Proteomes" id="UP000245911">
    <property type="component" value="Unassembled WGS sequence"/>
</dbReference>
<name>A0A2T8HZG9_9RHOB</name>
<feature type="transmembrane region" description="Helical" evidence="10">
    <location>
        <begin position="304"/>
        <end position="324"/>
    </location>
</feature>
<feature type="transmembrane region" description="Helical" evidence="10">
    <location>
        <begin position="6"/>
        <end position="25"/>
    </location>
</feature>
<dbReference type="OrthoDB" id="9768329at2"/>
<accession>A0A2T8HZG9</accession>
<feature type="transmembrane region" description="Helical" evidence="10">
    <location>
        <begin position="205"/>
        <end position="231"/>
    </location>
</feature>
<dbReference type="AlphaFoldDB" id="A0A2T8HZG9"/>
<organism evidence="12 13">
    <name type="scientific">Pararhodobacter oceanensis</name>
    <dbReference type="NCBI Taxonomy" id="2172121"/>
    <lineage>
        <taxon>Bacteria</taxon>
        <taxon>Pseudomonadati</taxon>
        <taxon>Pseudomonadota</taxon>
        <taxon>Alphaproteobacteria</taxon>
        <taxon>Rhodobacterales</taxon>
        <taxon>Paracoccaceae</taxon>
        <taxon>Pararhodobacter</taxon>
    </lineage>
</organism>
<evidence type="ECO:0000313" key="13">
    <source>
        <dbReference type="Proteomes" id="UP000245911"/>
    </source>
</evidence>
<dbReference type="PANTHER" id="PTHR42703">
    <property type="entry name" value="NADH DEHYDROGENASE"/>
    <property type="match status" value="1"/>
</dbReference>
<evidence type="ECO:0000256" key="9">
    <source>
        <dbReference type="SAM" id="MobiDB-lite"/>
    </source>
</evidence>
<dbReference type="InterPro" id="IPR050586">
    <property type="entry name" value="CPA3_Na-H_Antiporter_D"/>
</dbReference>
<feature type="transmembrane region" description="Helical" evidence="10">
    <location>
        <begin position="330"/>
        <end position="349"/>
    </location>
</feature>
<comment type="similarity">
    <text evidence="3">Belongs to the CPA3 antiporters (TC 2.A.63) subunit D family.</text>
</comment>
<dbReference type="Pfam" id="PF00361">
    <property type="entry name" value="Proton_antipo_M"/>
    <property type="match status" value="1"/>
</dbReference>